<accession>A0A8S9QA50</accession>
<comment type="caution">
    <text evidence="1">The sequence shown here is derived from an EMBL/GenBank/DDBJ whole genome shotgun (WGS) entry which is preliminary data.</text>
</comment>
<evidence type="ECO:0000313" key="2">
    <source>
        <dbReference type="Proteomes" id="UP000712600"/>
    </source>
</evidence>
<dbReference type="AlphaFoldDB" id="A0A8S9QA50"/>
<proteinExistence type="predicted"/>
<dbReference type="EMBL" id="QGKX02001290">
    <property type="protein sequence ID" value="KAF3538716.1"/>
    <property type="molecule type" value="Genomic_DNA"/>
</dbReference>
<protein>
    <submittedName>
        <fullName evidence="1">Uncharacterized protein</fullName>
    </submittedName>
</protein>
<evidence type="ECO:0000313" key="1">
    <source>
        <dbReference type="EMBL" id="KAF3538716.1"/>
    </source>
</evidence>
<dbReference type="Proteomes" id="UP000712600">
    <property type="component" value="Unassembled WGS sequence"/>
</dbReference>
<organism evidence="1 2">
    <name type="scientific">Brassica cretica</name>
    <name type="common">Mustard</name>
    <dbReference type="NCBI Taxonomy" id="69181"/>
    <lineage>
        <taxon>Eukaryota</taxon>
        <taxon>Viridiplantae</taxon>
        <taxon>Streptophyta</taxon>
        <taxon>Embryophyta</taxon>
        <taxon>Tracheophyta</taxon>
        <taxon>Spermatophyta</taxon>
        <taxon>Magnoliopsida</taxon>
        <taxon>eudicotyledons</taxon>
        <taxon>Gunneridae</taxon>
        <taxon>Pentapetalae</taxon>
        <taxon>rosids</taxon>
        <taxon>malvids</taxon>
        <taxon>Brassicales</taxon>
        <taxon>Brassicaceae</taxon>
        <taxon>Brassiceae</taxon>
        <taxon>Brassica</taxon>
    </lineage>
</organism>
<gene>
    <name evidence="1" type="ORF">F2Q69_00019748</name>
</gene>
<reference evidence="1" key="1">
    <citation type="submission" date="2019-12" db="EMBL/GenBank/DDBJ databases">
        <title>Genome sequencing and annotation of Brassica cretica.</title>
        <authorList>
            <person name="Studholme D.J."/>
            <person name="Sarris P."/>
        </authorList>
    </citation>
    <scope>NUCLEOTIDE SEQUENCE</scope>
    <source>
        <strain evidence="1">PFS-109/04</strain>
        <tissue evidence="1">Leaf</tissue>
    </source>
</reference>
<sequence length="87" mass="9941">MAAASYEKIRREAIGEDIVRLGSELTVKERLTVDIRWKGPKATLGSLRRSVKRDDIKKAVAESEVLYGTHEQNKTQTRDNLFRKKAI</sequence>
<name>A0A8S9QA50_BRACR</name>